<comment type="caution">
    <text evidence="2">The sequence shown here is derived from an EMBL/GenBank/DDBJ whole genome shotgun (WGS) entry which is preliminary data.</text>
</comment>
<evidence type="ECO:0000313" key="2">
    <source>
        <dbReference type="EMBL" id="MEE1884982.1"/>
    </source>
</evidence>
<dbReference type="RefSeq" id="WP_330145903.1">
    <property type="nucleotide sequence ID" value="NZ_JAZDQU010000002.1"/>
</dbReference>
<feature type="transmembrane region" description="Helical" evidence="1">
    <location>
        <begin position="6"/>
        <end position="24"/>
    </location>
</feature>
<protein>
    <submittedName>
        <fullName evidence="2">Uncharacterized protein</fullName>
    </submittedName>
</protein>
<feature type="transmembrane region" description="Helical" evidence="1">
    <location>
        <begin position="31"/>
        <end position="50"/>
    </location>
</feature>
<keyword evidence="1" id="KW-0812">Transmembrane</keyword>
<keyword evidence="3" id="KW-1185">Reference proteome</keyword>
<keyword evidence="1" id="KW-0472">Membrane</keyword>
<dbReference type="Proteomes" id="UP001337681">
    <property type="component" value="Unassembled WGS sequence"/>
</dbReference>
<evidence type="ECO:0000256" key="1">
    <source>
        <dbReference type="SAM" id="Phobius"/>
    </source>
</evidence>
<organism evidence="2 3">
    <name type="scientific">Pedobacter flavus</name>
    <dbReference type="NCBI Taxonomy" id="3113906"/>
    <lineage>
        <taxon>Bacteria</taxon>
        <taxon>Pseudomonadati</taxon>
        <taxon>Bacteroidota</taxon>
        <taxon>Sphingobacteriia</taxon>
        <taxon>Sphingobacteriales</taxon>
        <taxon>Sphingobacteriaceae</taxon>
        <taxon>Pedobacter</taxon>
    </lineage>
</organism>
<dbReference type="EMBL" id="JAZDQU010000002">
    <property type="protein sequence ID" value="MEE1884982.1"/>
    <property type="molecule type" value="Genomic_DNA"/>
</dbReference>
<proteinExistence type="predicted"/>
<keyword evidence="1" id="KW-1133">Transmembrane helix</keyword>
<evidence type="ECO:0000313" key="3">
    <source>
        <dbReference type="Proteomes" id="UP001337681"/>
    </source>
</evidence>
<name>A0ABU7H101_9SPHI</name>
<gene>
    <name evidence="2" type="ORF">VRU49_06050</name>
</gene>
<accession>A0ABU7H101</accession>
<reference evidence="2 3" key="1">
    <citation type="submission" date="2024-01" db="EMBL/GenBank/DDBJ databases">
        <title>Pedobacter sp. nov., isolated from oil-contaminated soil.</title>
        <authorList>
            <person name="Le N.T.T."/>
        </authorList>
    </citation>
    <scope>NUCLEOTIDE SEQUENCE [LARGE SCALE GENOMIC DNA]</scope>
    <source>
        <strain evidence="2 3">VNH31</strain>
    </source>
</reference>
<sequence>MGTMSYVFMGLMVIPLVAFLIWVVKQDRKRSYFGLILLALGIIAASFVIIKYDSNFRLPENLHQKDKK</sequence>